<dbReference type="OrthoDB" id="8751470at2759"/>
<keyword evidence="3" id="KW-1185">Reference proteome</keyword>
<feature type="compositionally biased region" description="Polar residues" evidence="1">
    <location>
        <begin position="365"/>
        <end position="393"/>
    </location>
</feature>
<feature type="compositionally biased region" description="Basic residues" evidence="1">
    <location>
        <begin position="44"/>
        <end position="55"/>
    </location>
</feature>
<feature type="compositionally biased region" description="Basic and acidic residues" evidence="1">
    <location>
        <begin position="200"/>
        <end position="211"/>
    </location>
</feature>
<comment type="caution">
    <text evidence="2">The sequence shown here is derived from an EMBL/GenBank/DDBJ whole genome shotgun (WGS) entry which is preliminary data.</text>
</comment>
<dbReference type="PANTHER" id="PTHR21472:SF23">
    <property type="entry name" value="INO80 COMPLEX SUBUNIT E"/>
    <property type="match status" value="1"/>
</dbReference>
<feature type="non-terminal residue" evidence="2">
    <location>
        <position position="591"/>
    </location>
</feature>
<dbReference type="EMBL" id="JAFBMS010000018">
    <property type="protein sequence ID" value="KAG9344971.1"/>
    <property type="molecule type" value="Genomic_DNA"/>
</dbReference>
<feature type="region of interest" description="Disordered" evidence="1">
    <location>
        <begin position="332"/>
        <end position="393"/>
    </location>
</feature>
<reference evidence="2" key="1">
    <citation type="thesis" date="2021" institute="BYU ScholarsArchive" country="Provo, UT, USA">
        <title>Applications of and Algorithms for Genome Assembly and Genomic Analyses with an Emphasis on Marine Teleosts.</title>
        <authorList>
            <person name="Pickett B.D."/>
        </authorList>
    </citation>
    <scope>NUCLEOTIDE SEQUENCE</scope>
    <source>
        <strain evidence="2">HI-2016</strain>
    </source>
</reference>
<dbReference type="AlphaFoldDB" id="A0A8T2P0S5"/>
<feature type="region of interest" description="Disordered" evidence="1">
    <location>
        <begin position="24"/>
        <end position="120"/>
    </location>
</feature>
<dbReference type="InterPro" id="IPR039015">
    <property type="entry name" value="ENDOD1"/>
</dbReference>
<evidence type="ECO:0000256" key="1">
    <source>
        <dbReference type="SAM" id="MobiDB-lite"/>
    </source>
</evidence>
<feature type="compositionally biased region" description="Low complexity" evidence="1">
    <location>
        <begin position="232"/>
        <end position="241"/>
    </location>
</feature>
<sequence length="591" mass="62538">MRELTKTLLTLTLQPLLKTVRERGRERGTVEKKYLAPQAERGKKERKTKTTKHKRDATGKVVGSSGSSYATTPAPPAASSAPFSWVPRQMLSGDVAEEEGESEGDSDRGEEERGEGEEAELVIDIPNDLLVLAQADPEFSECSQSFYKHTPPVGFTGPHLLPLCNKLEGGQTYATLYNPFCDIALFSAFCLDKEWGDRENVDGSQREKEENESQNGDQQGLPLLLRHSGQDGPTSSSGTPGESWDSAVSALVRRSVHPQCRSLGGDLYLLSGRGGVGGSVEGCSAEADLFWTALCCAVPDEEAGFSLGMVNVRQEGLQVLDMNGLEEIVGTGDAQSTDAQHAEAETVGTTDIQNTDSEHAEAESQVESSAVKSTRSAPHSASTKASDHISQTTAAEPRGNSTLLFLLSCSVSLLCAPLRPVTSTLTQIPGQVYHVIREDLAVLSSLPGDTLSVFYNVIADTAGGVMSAGGLAGKAGALCASQLYTCTWPLVGALFNTCRDGVMGVGMLTWDGVGVFGGMLDKTWSVSKYIGGKAWEQSQGYLGAVLSESGGQAQRVGGGLRKLVMKGGKGCVNVLYMAWRVVGGTVGLAVD</sequence>
<accession>A0A8T2P0S5</accession>
<evidence type="ECO:0000313" key="2">
    <source>
        <dbReference type="EMBL" id="KAG9344971.1"/>
    </source>
</evidence>
<gene>
    <name evidence="2" type="ORF">JZ751_009511</name>
</gene>
<feature type="region of interest" description="Disordered" evidence="1">
    <location>
        <begin position="200"/>
        <end position="244"/>
    </location>
</feature>
<feature type="compositionally biased region" description="Acidic residues" evidence="1">
    <location>
        <begin position="95"/>
        <end position="104"/>
    </location>
</feature>
<feature type="compositionally biased region" description="Basic and acidic residues" evidence="1">
    <location>
        <begin position="24"/>
        <end position="34"/>
    </location>
</feature>
<name>A0A8T2P0S5_9TELE</name>
<feature type="compositionally biased region" description="Low complexity" evidence="1">
    <location>
        <begin position="63"/>
        <end position="82"/>
    </location>
</feature>
<protein>
    <submittedName>
        <fullName evidence="2">Uncharacterized protein</fullName>
    </submittedName>
</protein>
<dbReference type="PANTHER" id="PTHR21472">
    <property type="entry name" value="ENDONUCLEASE DOMAIN-CONTAINING 1 PROTEIN ENDOD1"/>
    <property type="match status" value="1"/>
</dbReference>
<proteinExistence type="predicted"/>
<organism evidence="2 3">
    <name type="scientific">Albula glossodonta</name>
    <name type="common">roundjaw bonefish</name>
    <dbReference type="NCBI Taxonomy" id="121402"/>
    <lineage>
        <taxon>Eukaryota</taxon>
        <taxon>Metazoa</taxon>
        <taxon>Chordata</taxon>
        <taxon>Craniata</taxon>
        <taxon>Vertebrata</taxon>
        <taxon>Euteleostomi</taxon>
        <taxon>Actinopterygii</taxon>
        <taxon>Neopterygii</taxon>
        <taxon>Teleostei</taxon>
        <taxon>Albuliformes</taxon>
        <taxon>Albulidae</taxon>
        <taxon>Albula</taxon>
    </lineage>
</organism>
<dbReference type="Proteomes" id="UP000824540">
    <property type="component" value="Unassembled WGS sequence"/>
</dbReference>
<evidence type="ECO:0000313" key="3">
    <source>
        <dbReference type="Proteomes" id="UP000824540"/>
    </source>
</evidence>